<keyword evidence="3" id="KW-1185">Reference proteome</keyword>
<dbReference type="EMBL" id="AP019860">
    <property type="protein sequence ID" value="BBM87916.1"/>
    <property type="molecule type" value="Genomic_DNA"/>
</dbReference>
<dbReference type="Gene3D" id="1.10.10.10">
    <property type="entry name" value="Winged helix-like DNA-binding domain superfamily/Winged helix DNA-binding domain"/>
    <property type="match status" value="1"/>
</dbReference>
<name>A0A5S9IUN4_UABAM</name>
<dbReference type="GO" id="GO:0003677">
    <property type="term" value="F:DNA binding"/>
    <property type="evidence" value="ECO:0007669"/>
    <property type="project" value="InterPro"/>
</dbReference>
<dbReference type="InterPro" id="IPR013249">
    <property type="entry name" value="RNA_pol_sigma70_r4_t2"/>
</dbReference>
<dbReference type="OrthoDB" id="265297at2"/>
<dbReference type="RefSeq" id="WP_151971910.1">
    <property type="nucleotide sequence ID" value="NZ_AP019860.1"/>
</dbReference>
<dbReference type="InterPro" id="IPR036388">
    <property type="entry name" value="WH-like_DNA-bd_sf"/>
</dbReference>
<dbReference type="InterPro" id="IPR013324">
    <property type="entry name" value="RNA_pol_sigma_r3/r4-like"/>
</dbReference>
<dbReference type="GO" id="GO:0016987">
    <property type="term" value="F:sigma factor activity"/>
    <property type="evidence" value="ECO:0007669"/>
    <property type="project" value="InterPro"/>
</dbReference>
<gene>
    <name evidence="2" type="ORF">UABAM_06331</name>
</gene>
<protein>
    <recommendedName>
        <fullName evidence="1">RNA polymerase sigma factor 70 region 4 type 2 domain-containing protein</fullName>
    </recommendedName>
</protein>
<organism evidence="2 3">
    <name type="scientific">Uabimicrobium amorphum</name>
    <dbReference type="NCBI Taxonomy" id="2596890"/>
    <lineage>
        <taxon>Bacteria</taxon>
        <taxon>Pseudomonadati</taxon>
        <taxon>Planctomycetota</taxon>
        <taxon>Candidatus Uabimicrobiia</taxon>
        <taxon>Candidatus Uabimicrobiales</taxon>
        <taxon>Candidatus Uabimicrobiaceae</taxon>
        <taxon>Candidatus Uabimicrobium</taxon>
    </lineage>
</organism>
<reference evidence="2 3" key="1">
    <citation type="submission" date="2019-08" db="EMBL/GenBank/DDBJ databases">
        <title>Complete genome sequence of Candidatus Uab amorphum.</title>
        <authorList>
            <person name="Shiratori T."/>
            <person name="Suzuki S."/>
            <person name="Kakizawa Y."/>
            <person name="Ishida K."/>
        </authorList>
    </citation>
    <scope>NUCLEOTIDE SEQUENCE [LARGE SCALE GENOMIC DNA]</scope>
    <source>
        <strain evidence="2 3">SRT547</strain>
    </source>
</reference>
<accession>A0A5S9IUN4</accession>
<proteinExistence type="predicted"/>
<evidence type="ECO:0000259" key="1">
    <source>
        <dbReference type="Pfam" id="PF08281"/>
    </source>
</evidence>
<dbReference type="GO" id="GO:0006352">
    <property type="term" value="P:DNA-templated transcription initiation"/>
    <property type="evidence" value="ECO:0007669"/>
    <property type="project" value="InterPro"/>
</dbReference>
<evidence type="ECO:0000313" key="2">
    <source>
        <dbReference type="EMBL" id="BBM87916.1"/>
    </source>
</evidence>
<feature type="domain" description="RNA polymerase sigma factor 70 region 4 type 2" evidence="1">
    <location>
        <begin position="144"/>
        <end position="180"/>
    </location>
</feature>
<dbReference type="SUPFAM" id="SSF88659">
    <property type="entry name" value="Sigma3 and sigma4 domains of RNA polymerase sigma factors"/>
    <property type="match status" value="1"/>
</dbReference>
<dbReference type="KEGG" id="uam:UABAM_06331"/>
<dbReference type="Proteomes" id="UP000326354">
    <property type="component" value="Chromosome"/>
</dbReference>
<dbReference type="Pfam" id="PF08281">
    <property type="entry name" value="Sigma70_r4_2"/>
    <property type="match status" value="1"/>
</dbReference>
<sequence>MVESLSKIDTQWSEMENIAHDNGPSMLAEYLAAKYYDALAAKFKRYAPRLDDLKTYELASDVLYDLIKNDYRGVKRLSRDRGHLRGLFFRIIKSKLFEVGKQKKTSTFEGFEKETNVDEWVNIYIDFNDSVEKLKEQRPKLHLPFSLFYLEGKKIAEIATELGIKENAVKQRLYAARRFLADLLQEYKSK</sequence>
<dbReference type="AlphaFoldDB" id="A0A5S9IUN4"/>
<evidence type="ECO:0000313" key="3">
    <source>
        <dbReference type="Proteomes" id="UP000326354"/>
    </source>
</evidence>